<proteinExistence type="predicted"/>
<dbReference type="AlphaFoldDB" id="A0A7W6F808"/>
<organism evidence="1 2">
    <name type="scientific">Methylobacterium brachythecii</name>
    <dbReference type="NCBI Taxonomy" id="1176177"/>
    <lineage>
        <taxon>Bacteria</taxon>
        <taxon>Pseudomonadati</taxon>
        <taxon>Pseudomonadota</taxon>
        <taxon>Alphaproteobacteria</taxon>
        <taxon>Hyphomicrobiales</taxon>
        <taxon>Methylobacteriaceae</taxon>
        <taxon>Methylobacterium</taxon>
    </lineage>
</organism>
<reference evidence="1 2" key="1">
    <citation type="submission" date="2020-08" db="EMBL/GenBank/DDBJ databases">
        <title>Genomic Encyclopedia of Type Strains, Phase IV (KMG-IV): sequencing the most valuable type-strain genomes for metagenomic binning, comparative biology and taxonomic classification.</title>
        <authorList>
            <person name="Goeker M."/>
        </authorList>
    </citation>
    <scope>NUCLEOTIDE SEQUENCE [LARGE SCALE GENOMIC DNA]</scope>
    <source>
        <strain evidence="1 2">DSM 24105</strain>
    </source>
</reference>
<dbReference type="Proteomes" id="UP000517759">
    <property type="component" value="Unassembled WGS sequence"/>
</dbReference>
<protein>
    <submittedName>
        <fullName evidence="1">Uncharacterized protein</fullName>
    </submittedName>
</protein>
<evidence type="ECO:0000313" key="1">
    <source>
        <dbReference type="EMBL" id="MBB3903905.1"/>
    </source>
</evidence>
<gene>
    <name evidence="1" type="ORF">GGR33_003419</name>
</gene>
<comment type="caution">
    <text evidence="1">The sequence shown here is derived from an EMBL/GenBank/DDBJ whole genome shotgun (WGS) entry which is preliminary data.</text>
</comment>
<dbReference type="EMBL" id="JACIDN010000006">
    <property type="protein sequence ID" value="MBB3903905.1"/>
    <property type="molecule type" value="Genomic_DNA"/>
</dbReference>
<accession>A0A7W6F808</accession>
<sequence>MLGYVNDGSAPQSAYPAYWGPFSVVGEGAR</sequence>
<name>A0A7W6F808_9HYPH</name>
<evidence type="ECO:0000313" key="2">
    <source>
        <dbReference type="Proteomes" id="UP000517759"/>
    </source>
</evidence>